<dbReference type="OrthoDB" id="300780at2759"/>
<evidence type="ECO:0008006" key="12">
    <source>
        <dbReference type="Google" id="ProtNLM"/>
    </source>
</evidence>
<feature type="compositionally biased region" description="Basic residues" evidence="6">
    <location>
        <begin position="507"/>
        <end position="517"/>
    </location>
</feature>
<evidence type="ECO:0000259" key="7">
    <source>
        <dbReference type="SMART" id="SM01030"/>
    </source>
</evidence>
<evidence type="ECO:0000313" key="10">
    <source>
        <dbReference type="EMBL" id="GAU99404.1"/>
    </source>
</evidence>
<dbReference type="GO" id="GO:0005737">
    <property type="term" value="C:cytoplasm"/>
    <property type="evidence" value="ECO:0007669"/>
    <property type="project" value="TreeGrafter"/>
</dbReference>
<feature type="compositionally biased region" description="Polar residues" evidence="6">
    <location>
        <begin position="1"/>
        <end position="10"/>
    </location>
</feature>
<feature type="region of interest" description="Disordered" evidence="6">
    <location>
        <begin position="1"/>
        <end position="321"/>
    </location>
</feature>
<evidence type="ECO:0000256" key="6">
    <source>
        <dbReference type="SAM" id="MobiDB-lite"/>
    </source>
</evidence>
<dbReference type="InterPro" id="IPR004583">
    <property type="entry name" value="DNA_repair_Rad4"/>
</dbReference>
<dbReference type="AlphaFoldDB" id="A0A1D1VCN6"/>
<dbReference type="Pfam" id="PF10403">
    <property type="entry name" value="BHD_1"/>
    <property type="match status" value="1"/>
</dbReference>
<dbReference type="InterPro" id="IPR018325">
    <property type="entry name" value="Rad4/PNGase_transGLS-fold"/>
</dbReference>
<dbReference type="Gene3D" id="3.30.70.2460">
    <property type="entry name" value="Rad4, beta-hairpin domain BHD3"/>
    <property type="match status" value="1"/>
</dbReference>
<feature type="domain" description="Rad4 beta-hairpin" evidence="7">
    <location>
        <begin position="773"/>
        <end position="825"/>
    </location>
</feature>
<feature type="compositionally biased region" description="Basic and acidic residues" evidence="6">
    <location>
        <begin position="274"/>
        <end position="290"/>
    </location>
</feature>
<evidence type="ECO:0000259" key="9">
    <source>
        <dbReference type="SMART" id="SM01032"/>
    </source>
</evidence>
<dbReference type="Pfam" id="PF10405">
    <property type="entry name" value="BHD_3"/>
    <property type="match status" value="1"/>
</dbReference>
<dbReference type="Proteomes" id="UP000186922">
    <property type="component" value="Unassembled WGS sequence"/>
</dbReference>
<dbReference type="PANTHER" id="PTHR12135:SF0">
    <property type="entry name" value="DNA REPAIR PROTEIN COMPLEMENTING XP-C CELLS"/>
    <property type="match status" value="1"/>
</dbReference>
<dbReference type="Gene3D" id="2.20.20.110">
    <property type="entry name" value="Rad4, beta-hairpin domain BHD1"/>
    <property type="match status" value="1"/>
</dbReference>
<keyword evidence="4" id="KW-0234">DNA repair</keyword>
<dbReference type="FunFam" id="3.30.70.2460:FF:000001">
    <property type="entry name" value="DNA repair protein Rad4 family"/>
    <property type="match status" value="1"/>
</dbReference>
<dbReference type="Pfam" id="PF10404">
    <property type="entry name" value="BHD_2"/>
    <property type="match status" value="1"/>
</dbReference>
<dbReference type="InterPro" id="IPR018326">
    <property type="entry name" value="Rad4_beta-hairpin_dom1"/>
</dbReference>
<dbReference type="InterPro" id="IPR038765">
    <property type="entry name" value="Papain-like_cys_pep_sf"/>
</dbReference>
<dbReference type="PANTHER" id="PTHR12135">
    <property type="entry name" value="DNA REPAIR PROTEIN XP-C / RAD4"/>
    <property type="match status" value="1"/>
</dbReference>
<dbReference type="EMBL" id="BDGG01000005">
    <property type="protein sequence ID" value="GAU99404.1"/>
    <property type="molecule type" value="Genomic_DNA"/>
</dbReference>
<dbReference type="GO" id="GO:0003697">
    <property type="term" value="F:single-stranded DNA binding"/>
    <property type="evidence" value="ECO:0007669"/>
    <property type="project" value="TreeGrafter"/>
</dbReference>
<feature type="compositionally biased region" description="Basic and acidic residues" evidence="6">
    <location>
        <begin position="121"/>
        <end position="136"/>
    </location>
</feature>
<comment type="similarity">
    <text evidence="2">Belongs to the XPC family.</text>
</comment>
<dbReference type="SMART" id="SM01031">
    <property type="entry name" value="BHD_2"/>
    <property type="match status" value="1"/>
</dbReference>
<dbReference type="GO" id="GO:0071942">
    <property type="term" value="C:XPC complex"/>
    <property type="evidence" value="ECO:0007669"/>
    <property type="project" value="TreeGrafter"/>
</dbReference>
<feature type="compositionally biased region" description="Basic and acidic residues" evidence="6">
    <location>
        <begin position="518"/>
        <end position="533"/>
    </location>
</feature>
<name>A0A1D1VCN6_RAMVA</name>
<dbReference type="InterPro" id="IPR018328">
    <property type="entry name" value="Rad4_beta-hairpin_dom3"/>
</dbReference>
<comment type="subcellular location">
    <subcellularLocation>
        <location evidence="1">Nucleus</location>
    </subcellularLocation>
</comment>
<keyword evidence="3" id="KW-0227">DNA damage</keyword>
<dbReference type="GO" id="GO:0003684">
    <property type="term" value="F:damaged DNA binding"/>
    <property type="evidence" value="ECO:0007669"/>
    <property type="project" value="InterPro"/>
</dbReference>
<feature type="compositionally biased region" description="Basic and acidic residues" evidence="6">
    <location>
        <begin position="621"/>
        <end position="633"/>
    </location>
</feature>
<feature type="compositionally biased region" description="Polar residues" evidence="6">
    <location>
        <begin position="24"/>
        <end position="40"/>
    </location>
</feature>
<dbReference type="Pfam" id="PF03835">
    <property type="entry name" value="Rad4"/>
    <property type="match status" value="1"/>
</dbReference>
<dbReference type="GO" id="GO:0006298">
    <property type="term" value="P:mismatch repair"/>
    <property type="evidence" value="ECO:0007669"/>
    <property type="project" value="TreeGrafter"/>
</dbReference>
<dbReference type="STRING" id="947166.A0A1D1VCN6"/>
<protein>
    <recommendedName>
        <fullName evidence="12">Rad4 beta-hairpin domain-containing protein</fullName>
    </recommendedName>
</protein>
<dbReference type="SUPFAM" id="SSF54001">
    <property type="entry name" value="Cysteine proteinases"/>
    <property type="match status" value="1"/>
</dbReference>
<evidence type="ECO:0000256" key="4">
    <source>
        <dbReference type="ARBA" id="ARBA00023204"/>
    </source>
</evidence>
<keyword evidence="5" id="KW-0539">Nucleus</keyword>
<reference evidence="10 11" key="1">
    <citation type="journal article" date="2016" name="Nat. Commun.">
        <title>Extremotolerant tardigrade genome and improved radiotolerance of human cultured cells by tardigrade-unique protein.</title>
        <authorList>
            <person name="Hashimoto T."/>
            <person name="Horikawa D.D."/>
            <person name="Saito Y."/>
            <person name="Kuwahara H."/>
            <person name="Kozuka-Hata H."/>
            <person name="Shin-I T."/>
            <person name="Minakuchi Y."/>
            <person name="Ohishi K."/>
            <person name="Motoyama A."/>
            <person name="Aizu T."/>
            <person name="Enomoto A."/>
            <person name="Kondo K."/>
            <person name="Tanaka S."/>
            <person name="Hara Y."/>
            <person name="Koshikawa S."/>
            <person name="Sagara H."/>
            <person name="Miura T."/>
            <person name="Yokobori S."/>
            <person name="Miyagawa K."/>
            <person name="Suzuki Y."/>
            <person name="Kubo T."/>
            <person name="Oyama M."/>
            <person name="Kohara Y."/>
            <person name="Fujiyama A."/>
            <person name="Arakawa K."/>
            <person name="Katayama T."/>
            <person name="Toyoda A."/>
            <person name="Kunieda T."/>
        </authorList>
    </citation>
    <scope>NUCLEOTIDE SEQUENCE [LARGE SCALE GENOMIC DNA]</scope>
    <source>
        <strain evidence="10 11">YOKOZUNA-1</strain>
    </source>
</reference>
<feature type="compositionally biased region" description="Acidic residues" evidence="6">
    <location>
        <begin position="585"/>
        <end position="603"/>
    </location>
</feature>
<dbReference type="SMART" id="SM01032">
    <property type="entry name" value="BHD_3"/>
    <property type="match status" value="1"/>
</dbReference>
<evidence type="ECO:0000256" key="5">
    <source>
        <dbReference type="ARBA" id="ARBA00023242"/>
    </source>
</evidence>
<evidence type="ECO:0000256" key="2">
    <source>
        <dbReference type="ARBA" id="ARBA00009525"/>
    </source>
</evidence>
<organism evidence="10 11">
    <name type="scientific">Ramazzottius varieornatus</name>
    <name type="common">Water bear</name>
    <name type="synonym">Tardigrade</name>
    <dbReference type="NCBI Taxonomy" id="947166"/>
    <lineage>
        <taxon>Eukaryota</taxon>
        <taxon>Metazoa</taxon>
        <taxon>Ecdysozoa</taxon>
        <taxon>Tardigrada</taxon>
        <taxon>Eutardigrada</taxon>
        <taxon>Parachela</taxon>
        <taxon>Hypsibioidea</taxon>
        <taxon>Ramazzottiidae</taxon>
        <taxon>Ramazzottius</taxon>
    </lineage>
</organism>
<feature type="compositionally biased region" description="Basic residues" evidence="6">
    <location>
        <begin position="608"/>
        <end position="620"/>
    </location>
</feature>
<accession>A0A1D1VCN6</accession>
<evidence type="ECO:0000259" key="8">
    <source>
        <dbReference type="SMART" id="SM01031"/>
    </source>
</evidence>
<dbReference type="SMART" id="SM01030">
    <property type="entry name" value="BHD_1"/>
    <property type="match status" value="1"/>
</dbReference>
<dbReference type="InterPro" id="IPR018327">
    <property type="entry name" value="BHD_2"/>
</dbReference>
<proteinExistence type="inferred from homology"/>
<dbReference type="GO" id="GO:0006289">
    <property type="term" value="P:nucleotide-excision repair"/>
    <property type="evidence" value="ECO:0007669"/>
    <property type="project" value="InterPro"/>
</dbReference>
<dbReference type="InterPro" id="IPR036985">
    <property type="entry name" value="Transglutaminase-like_sf"/>
</dbReference>
<gene>
    <name evidence="10" type="primary">RvY_10414-1</name>
    <name evidence="10" type="synonym">RvY_10414.1</name>
    <name evidence="10" type="ORF">RvY_10414</name>
</gene>
<feature type="compositionally biased region" description="Acidic residues" evidence="6">
    <location>
        <begin position="260"/>
        <end position="273"/>
    </location>
</feature>
<evidence type="ECO:0000313" key="11">
    <source>
        <dbReference type="Proteomes" id="UP000186922"/>
    </source>
</evidence>
<feature type="domain" description="Rad4 beta-hairpin" evidence="9">
    <location>
        <begin position="907"/>
        <end position="983"/>
    </location>
</feature>
<dbReference type="GO" id="GO:0000111">
    <property type="term" value="C:nucleotide-excision repair factor 2 complex"/>
    <property type="evidence" value="ECO:0007669"/>
    <property type="project" value="TreeGrafter"/>
</dbReference>
<feature type="compositionally biased region" description="Basic residues" evidence="6">
    <location>
        <begin position="534"/>
        <end position="548"/>
    </location>
</feature>
<keyword evidence="11" id="KW-1185">Reference proteome</keyword>
<feature type="domain" description="Rad4 beta-hairpin" evidence="8">
    <location>
        <begin position="827"/>
        <end position="900"/>
    </location>
</feature>
<feature type="region of interest" description="Disordered" evidence="6">
    <location>
        <begin position="498"/>
        <end position="635"/>
    </location>
</feature>
<evidence type="ECO:0000256" key="3">
    <source>
        <dbReference type="ARBA" id="ARBA00022763"/>
    </source>
</evidence>
<feature type="compositionally biased region" description="Basic and acidic residues" evidence="6">
    <location>
        <begin position="217"/>
        <end position="230"/>
    </location>
</feature>
<evidence type="ECO:0000256" key="1">
    <source>
        <dbReference type="ARBA" id="ARBA00004123"/>
    </source>
</evidence>
<sequence>MVRTRNQPASPQKDVAETKPRSGRNGTKSAGPTQKSTTQIKSPATSSTDKKTSSRKKSANVQTPEEAEPEDIFPISRRGLRSHGKPNVYTPTPPSKAAPKRKQQPLRSSEKKAESVTSSVENHERTELPKEAEKAVVKAIPVIVIQSVKPETERLSDSSDDEDSAPGPRSPVKMPTGKALAVSLQKNDEDDNTSGPESPLKIPAVRVQAASPKKNGIKKERSDVPKEETKVSPVKLNVSLRDRKLTTSKKPLQAKQADSGSEEFDVDDNADFDFSDKDSDFDIDKELETRPKKKRNIDAESESEEDDFEEVADKHVESDDDDLLLDRSPFASASKGPLEITVDLPGGGSKTREMDKDKWIAAQLRRRDKDIKTDIHKVHLLCGISHGFYLNEKIGRNQELLALAMSLWNQSRLNKEKDYAKLDAGKLHDLVASIKEQFSFAHHLSVGMCSVNAFKSTFLTKQCPSYLHMTMVVLLMLRALGVEVRLVYSMQPVAVKETKATKAASATKRKTPAKSKKTVKEEELSGSEAEGKPKTKVRAKRTAGKRKRAQSESGEEEVDEKNAVKRPARKAAKNASGKRTAIKIEEDESNADVEMSEAELSEYEGEKKGRKKKTLAKKTSPKKETKGKPEEATRNFLEVPKAASVKGSPSTSFVSASSAVSRKSVAKEKGVDYWLEVYCGKTRAYVSVHCISGEVEADADIERSATQPLHYVVAFGEKSSLKDGTPKYATEWLTVNRKLQVDVEWWKDQMDMYRPLDKKKDEAEDKAIHEILLQRPRPDIPQLYKGHPLYILRPHLAKYEALYPPNPIPVGEVKGEPVYLRECAKLLHTRENWLREAKTVKKGERPYKEVKKVQRKKKMGRRGRNDPNAMLMAQITEKEAQKVEMVGLFGEWQIEDFVPPVAENGKVPRNSYGNVELYQPQMLPIGCSYINIKGNGLNRVAKKLDIDVAAAVTGWEFQGWRAHPVIEGWVVCKEYEKELMKAWKKEEVEIAKRAKERKSKKAMDNWRKIFKGLALKRRLQMKYGIDFTASEKLKTFIQKTDMTKVESDEE</sequence>
<feature type="compositionally biased region" description="Acidic residues" evidence="6">
    <location>
        <begin position="299"/>
        <end position="310"/>
    </location>
</feature>
<dbReference type="Gene3D" id="3.90.260.10">
    <property type="entry name" value="Transglutaminase-like"/>
    <property type="match status" value="1"/>
</dbReference>
<comment type="caution">
    <text evidence="10">The sequence shown here is derived from an EMBL/GenBank/DDBJ whole genome shotgun (WGS) entry which is preliminary data.</text>
</comment>
<dbReference type="InterPro" id="IPR042488">
    <property type="entry name" value="Rad4_BHD3_sf"/>
</dbReference>